<dbReference type="InterPro" id="IPR028212">
    <property type="entry name" value="GHL6"/>
</dbReference>
<comment type="caution">
    <text evidence="2">The sequence shown here is derived from an EMBL/GenBank/DDBJ whole genome shotgun (WGS) entry which is preliminary data.</text>
</comment>
<evidence type="ECO:0000313" key="2">
    <source>
        <dbReference type="EMBL" id="TLG75392.1"/>
    </source>
</evidence>
<feature type="domain" description="Beta-galactosidase trimerisation" evidence="1">
    <location>
        <begin position="380"/>
        <end position="434"/>
    </location>
</feature>
<dbReference type="GO" id="GO:0005975">
    <property type="term" value="P:carbohydrate metabolic process"/>
    <property type="evidence" value="ECO:0007669"/>
    <property type="project" value="InterPro"/>
</dbReference>
<gene>
    <name evidence="2" type="ORF">FEZ08_04910</name>
</gene>
<dbReference type="Pfam" id="PF14871">
    <property type="entry name" value="GHL6"/>
    <property type="match status" value="1"/>
</dbReference>
<reference evidence="2 3" key="1">
    <citation type="submission" date="2019-05" db="EMBL/GenBank/DDBJ databases">
        <title>Culicoidintestinum kansasii gen. nov., sp. nov. from the gastrointestinal tract of the biting midge, Culicoides sonorensis.</title>
        <authorList>
            <person name="Neupane S."/>
            <person name="Ghosh A."/>
            <person name="Gunther S."/>
            <person name="Martin K."/>
            <person name="Zurek L."/>
        </authorList>
    </citation>
    <scope>NUCLEOTIDE SEQUENCE [LARGE SCALE GENOMIC DNA]</scope>
    <source>
        <strain evidence="2 3">CS-1</strain>
    </source>
</reference>
<dbReference type="Gene3D" id="3.40.50.880">
    <property type="match status" value="1"/>
</dbReference>
<dbReference type="SUPFAM" id="SSF51445">
    <property type="entry name" value="(Trans)glycosidases"/>
    <property type="match status" value="1"/>
</dbReference>
<dbReference type="EMBL" id="VBWP01000003">
    <property type="protein sequence ID" value="TLG75392.1"/>
    <property type="molecule type" value="Genomic_DNA"/>
</dbReference>
<sequence>MALLRHLIMLRPVNHVHLDFHTSEQIDDIGKDFDALEFINTLKTIDVDSVTTFAKCHHGNLYYYTDLPEQHPFLEKNLLLEQYQITQANNIQMPVYISVGFDERQAYEHPEWIAIDTSGRQIKEFGDQPFDSGWHWLCLNNGYQQKIVEVINDVIQRIGAVDGFFFDIVTQPECCCPNCKKAMLAAGMDPTAASERYRFARQVEANFKELVYQTIRSQLPQATVFFNGLVWQHLTELSIPNYTHLEVESLASGIWGYEHYPLLIKYLQNGPLDTIAMTARFHKSWADFGGYKNPAALEYEVVRSILSGSTISIGDQLHPNGKLDNKAYELMAAPFTLVKKYWQTTRTSRDVCDIAIYLDNRYEDSNLFSAAVAGAAKIMQESHLLYDIIDASADLSNYKLVIFPDHIHADENLAAKIAAYKAVGGKILASYQSLNESTHLLPLADIKPSNFEQDYVDISATHYICYQAGMLASPALGADCQHPIWEPYFNRSYRHFSSHFQTPEKAANGYFDWLADDASVYLAHAYFSLYYRNGNHIYKECVQQAVRQLITPTLAVVGLPTTAALGLRQAAQAEACIITLTNYVPLKKGDVYTIEDIPVLHDVQISFNDRTIRGVDVVDAQTQATFDGDQLQLDNIHGHALVTVFFNS</sequence>
<protein>
    <recommendedName>
        <fullName evidence="1">Beta-galactosidase trimerisation domain-containing protein</fullName>
    </recommendedName>
</protein>
<evidence type="ECO:0000259" key="1">
    <source>
        <dbReference type="Pfam" id="PF08532"/>
    </source>
</evidence>
<dbReference type="AlphaFoldDB" id="A0A5R8QEM2"/>
<dbReference type="OrthoDB" id="9780891at2"/>
<dbReference type="Gene3D" id="3.20.20.80">
    <property type="entry name" value="Glycosidases"/>
    <property type="match status" value="1"/>
</dbReference>
<proteinExistence type="predicted"/>
<dbReference type="Pfam" id="PF08532">
    <property type="entry name" value="Glyco_hydro_42M"/>
    <property type="match status" value="1"/>
</dbReference>
<dbReference type="CDD" id="cd03143">
    <property type="entry name" value="A4_beta-galactosidase_middle_domain"/>
    <property type="match status" value="1"/>
</dbReference>
<accession>A0A5R8QEM2</accession>
<name>A0A5R8QEM2_9FIRM</name>
<keyword evidence="3" id="KW-1185">Reference proteome</keyword>
<dbReference type="InterPro" id="IPR029062">
    <property type="entry name" value="Class_I_gatase-like"/>
</dbReference>
<dbReference type="InterPro" id="IPR017853">
    <property type="entry name" value="GH"/>
</dbReference>
<organism evidence="2 3">
    <name type="scientific">Culicoidibacter larvae</name>
    <dbReference type="NCBI Taxonomy" id="2579976"/>
    <lineage>
        <taxon>Bacteria</taxon>
        <taxon>Bacillati</taxon>
        <taxon>Bacillota</taxon>
        <taxon>Culicoidibacteria</taxon>
        <taxon>Culicoidibacterales</taxon>
        <taxon>Culicoidibacteraceae</taxon>
        <taxon>Culicoidibacter</taxon>
    </lineage>
</organism>
<evidence type="ECO:0000313" key="3">
    <source>
        <dbReference type="Proteomes" id="UP000306912"/>
    </source>
</evidence>
<dbReference type="Proteomes" id="UP000306912">
    <property type="component" value="Unassembled WGS sequence"/>
</dbReference>
<dbReference type="GO" id="GO:0004565">
    <property type="term" value="F:beta-galactosidase activity"/>
    <property type="evidence" value="ECO:0007669"/>
    <property type="project" value="InterPro"/>
</dbReference>
<dbReference type="InterPro" id="IPR013738">
    <property type="entry name" value="Beta_galactosidase_Trimer"/>
</dbReference>
<dbReference type="SUPFAM" id="SSF52317">
    <property type="entry name" value="Class I glutamine amidotransferase-like"/>
    <property type="match status" value="1"/>
</dbReference>
<dbReference type="InParanoid" id="A0A5R8QEM2"/>